<accession>A0A5K7YZQ7</accession>
<evidence type="ECO:0000313" key="1">
    <source>
        <dbReference type="EMBL" id="BBO73870.1"/>
    </source>
</evidence>
<protein>
    <submittedName>
        <fullName evidence="1">Uncharacterized protein</fullName>
    </submittedName>
</protein>
<organism evidence="1 2">
    <name type="scientific">Desulfosarcina widdelii</name>
    <dbReference type="NCBI Taxonomy" id="947919"/>
    <lineage>
        <taxon>Bacteria</taxon>
        <taxon>Pseudomonadati</taxon>
        <taxon>Thermodesulfobacteriota</taxon>
        <taxon>Desulfobacteria</taxon>
        <taxon>Desulfobacterales</taxon>
        <taxon>Desulfosarcinaceae</taxon>
        <taxon>Desulfosarcina</taxon>
    </lineage>
</organism>
<proteinExistence type="predicted"/>
<dbReference type="EMBL" id="AP021875">
    <property type="protein sequence ID" value="BBO73870.1"/>
    <property type="molecule type" value="Genomic_DNA"/>
</dbReference>
<name>A0A5K7YZQ7_9BACT</name>
<dbReference type="RefSeq" id="WP_155302942.1">
    <property type="nucleotide sequence ID" value="NZ_AP021875.1"/>
</dbReference>
<dbReference type="Proteomes" id="UP000427769">
    <property type="component" value="Chromosome"/>
</dbReference>
<dbReference type="AlphaFoldDB" id="A0A5K7YZQ7"/>
<reference evidence="1 2" key="1">
    <citation type="submission" date="2019-11" db="EMBL/GenBank/DDBJ databases">
        <title>Comparative genomics of hydrocarbon-degrading Desulfosarcina strains.</title>
        <authorList>
            <person name="Watanabe M."/>
            <person name="Kojima H."/>
            <person name="Fukui M."/>
        </authorList>
    </citation>
    <scope>NUCLEOTIDE SEQUENCE [LARGE SCALE GENOMIC DNA]</scope>
    <source>
        <strain evidence="1 2">PP31</strain>
    </source>
</reference>
<keyword evidence="2" id="KW-1185">Reference proteome</keyword>
<gene>
    <name evidence="1" type="ORF">DSCW_12870</name>
</gene>
<dbReference type="OrthoDB" id="8449078at2"/>
<evidence type="ECO:0000313" key="2">
    <source>
        <dbReference type="Proteomes" id="UP000427769"/>
    </source>
</evidence>
<sequence>MIDVEHILKDAGLVAADAAGQVDGEDVIVNLGTGLVTGNLVVDVTAIEIADDDELYKISLQGSSSATFASTIVDLAEITLGAAEVIGGDQDSAIGRYIVPFRTEKNGTIWPYVRLYTDVDGTIATGINFSAFLSK</sequence>
<dbReference type="KEGG" id="dwd:DSCW_12870"/>